<dbReference type="PROSITE" id="PS50887">
    <property type="entry name" value="GGDEF"/>
    <property type="match status" value="1"/>
</dbReference>
<accession>A0AAI9N196</accession>
<name>A0AAI9N196_9BURK</name>
<reference evidence="4 5" key="1">
    <citation type="journal article" date="2013" name="Front. Microbiol.">
        <title>The genome of the endophytic bacterium H. frisingense GSF30(T) identifies diverse strategies in the Herbaspirillum genus to interact with plants.</title>
        <authorList>
            <person name="Straub D."/>
            <person name="Rothballer M."/>
            <person name="Hartmann A."/>
            <person name="Ludewig U."/>
        </authorList>
    </citation>
    <scope>NUCLEOTIDE SEQUENCE [LARGE SCALE GENOMIC DNA]</scope>
    <source>
        <strain evidence="4 5">GSF30</strain>
    </source>
</reference>
<dbReference type="SUPFAM" id="SSF55073">
    <property type="entry name" value="Nucleotide cyclase"/>
    <property type="match status" value="1"/>
</dbReference>
<dbReference type="Proteomes" id="UP000006772">
    <property type="component" value="Unassembled WGS sequence"/>
</dbReference>
<dbReference type="Pfam" id="PF00990">
    <property type="entry name" value="GGDEF"/>
    <property type="match status" value="1"/>
</dbReference>
<dbReference type="FunFam" id="3.30.70.270:FF:000001">
    <property type="entry name" value="Diguanylate cyclase domain protein"/>
    <property type="match status" value="1"/>
</dbReference>
<dbReference type="InterPro" id="IPR043128">
    <property type="entry name" value="Rev_trsase/Diguanyl_cyclase"/>
</dbReference>
<evidence type="ECO:0000256" key="2">
    <source>
        <dbReference type="ARBA" id="ARBA00034247"/>
    </source>
</evidence>
<evidence type="ECO:0000313" key="4">
    <source>
        <dbReference type="EMBL" id="EOA02151.1"/>
    </source>
</evidence>
<evidence type="ECO:0000256" key="1">
    <source>
        <dbReference type="ARBA" id="ARBA00012528"/>
    </source>
</evidence>
<dbReference type="InterPro" id="IPR035965">
    <property type="entry name" value="PAS-like_dom_sf"/>
</dbReference>
<dbReference type="RefSeq" id="WP_006465601.1">
    <property type="nucleotide sequence ID" value="NZ_AEEC02000064.1"/>
</dbReference>
<dbReference type="SMART" id="SM00267">
    <property type="entry name" value="GGDEF"/>
    <property type="match status" value="1"/>
</dbReference>
<dbReference type="AlphaFoldDB" id="A0AAI9N196"/>
<dbReference type="InterPro" id="IPR050469">
    <property type="entry name" value="Diguanylate_Cyclase"/>
</dbReference>
<dbReference type="NCBIfam" id="TIGR00254">
    <property type="entry name" value="GGDEF"/>
    <property type="match status" value="1"/>
</dbReference>
<evidence type="ECO:0000313" key="5">
    <source>
        <dbReference type="Proteomes" id="UP000006772"/>
    </source>
</evidence>
<dbReference type="EMBL" id="AEEC02000064">
    <property type="protein sequence ID" value="EOA02151.1"/>
    <property type="molecule type" value="Genomic_DNA"/>
</dbReference>
<comment type="catalytic activity">
    <reaction evidence="2">
        <text>2 GTP = 3',3'-c-di-GMP + 2 diphosphate</text>
        <dbReference type="Rhea" id="RHEA:24898"/>
        <dbReference type="ChEBI" id="CHEBI:33019"/>
        <dbReference type="ChEBI" id="CHEBI:37565"/>
        <dbReference type="ChEBI" id="CHEBI:58805"/>
        <dbReference type="EC" id="2.7.7.65"/>
    </reaction>
</comment>
<dbReference type="EC" id="2.7.7.65" evidence="1"/>
<dbReference type="GO" id="GO:0043709">
    <property type="term" value="P:cell adhesion involved in single-species biofilm formation"/>
    <property type="evidence" value="ECO:0007669"/>
    <property type="project" value="TreeGrafter"/>
</dbReference>
<dbReference type="PANTHER" id="PTHR45138">
    <property type="entry name" value="REGULATORY COMPONENTS OF SENSORY TRANSDUCTION SYSTEM"/>
    <property type="match status" value="1"/>
</dbReference>
<dbReference type="CDD" id="cd01949">
    <property type="entry name" value="GGDEF"/>
    <property type="match status" value="1"/>
</dbReference>
<feature type="domain" description="GGDEF" evidence="3">
    <location>
        <begin position="184"/>
        <end position="320"/>
    </location>
</feature>
<dbReference type="Gene3D" id="3.30.70.270">
    <property type="match status" value="1"/>
</dbReference>
<proteinExistence type="predicted"/>
<dbReference type="GO" id="GO:0052621">
    <property type="term" value="F:diguanylate cyclase activity"/>
    <property type="evidence" value="ECO:0007669"/>
    <property type="project" value="UniProtKB-EC"/>
</dbReference>
<dbReference type="GO" id="GO:0005886">
    <property type="term" value="C:plasma membrane"/>
    <property type="evidence" value="ECO:0007669"/>
    <property type="project" value="TreeGrafter"/>
</dbReference>
<protein>
    <recommendedName>
        <fullName evidence="1">diguanylate cyclase</fullName>
        <ecNumber evidence="1">2.7.7.65</ecNumber>
    </recommendedName>
</protein>
<dbReference type="GO" id="GO:1902201">
    <property type="term" value="P:negative regulation of bacterial-type flagellum-dependent cell motility"/>
    <property type="evidence" value="ECO:0007669"/>
    <property type="project" value="TreeGrafter"/>
</dbReference>
<dbReference type="Gene3D" id="3.30.450.20">
    <property type="entry name" value="PAS domain"/>
    <property type="match status" value="1"/>
</dbReference>
<dbReference type="SUPFAM" id="SSF55785">
    <property type="entry name" value="PYP-like sensor domain (PAS domain)"/>
    <property type="match status" value="1"/>
</dbReference>
<dbReference type="InterPro" id="IPR029787">
    <property type="entry name" value="Nucleotide_cyclase"/>
</dbReference>
<evidence type="ECO:0000259" key="3">
    <source>
        <dbReference type="PROSITE" id="PS50887"/>
    </source>
</evidence>
<sequence>MSSFVAGRFRLEDVYDQLNCGLVMLDRDLNILLWNAWMARHSRVPAGAAINADFAALFAGQVTPALLRALDNTLRYGLPSLLSSALHRSPLPLYPHHPGGQGEGAQRMAQSVVLTPIDNPDGQRLCLMQVTDASNSVKREKMLLSHSEVLKRQVGTDGLTGIPNRRYFDENYTRALQRVQEEGGTLSLFMIDVDYFKQYNDLYGHGGGDRVLKRVAETLRAHLQRPDDVLARYGGEEFILLVRNLPPLQAAELGEALRQAVYQLAEPHDKSLVERRLTISVGVCTRELPDDTDGRQLLEAADAALYRAKLGGRNKVVSIT</sequence>
<organism evidence="4 5">
    <name type="scientific">Herbaspirillum frisingense GSF30</name>
    <dbReference type="NCBI Taxonomy" id="864073"/>
    <lineage>
        <taxon>Bacteria</taxon>
        <taxon>Pseudomonadati</taxon>
        <taxon>Pseudomonadota</taxon>
        <taxon>Betaproteobacteria</taxon>
        <taxon>Burkholderiales</taxon>
        <taxon>Oxalobacteraceae</taxon>
        <taxon>Herbaspirillum</taxon>
    </lineage>
</organism>
<comment type="caution">
    <text evidence="4">The sequence shown here is derived from an EMBL/GenBank/DDBJ whole genome shotgun (WGS) entry which is preliminary data.</text>
</comment>
<dbReference type="InterPro" id="IPR000160">
    <property type="entry name" value="GGDEF_dom"/>
</dbReference>
<dbReference type="PANTHER" id="PTHR45138:SF9">
    <property type="entry name" value="DIGUANYLATE CYCLASE DGCM-RELATED"/>
    <property type="match status" value="1"/>
</dbReference>
<gene>
    <name evidence="4" type="ORF">HFRIS_023987</name>
</gene>